<feature type="transmembrane region" description="Helical" evidence="8">
    <location>
        <begin position="293"/>
        <end position="312"/>
    </location>
</feature>
<feature type="transmembrane region" description="Helical" evidence="8">
    <location>
        <begin position="261"/>
        <end position="281"/>
    </location>
</feature>
<dbReference type="Proteomes" id="UP000317422">
    <property type="component" value="Unassembled WGS sequence"/>
</dbReference>
<evidence type="ECO:0000313" key="11">
    <source>
        <dbReference type="Proteomes" id="UP000317422"/>
    </source>
</evidence>
<reference evidence="10 11" key="1">
    <citation type="submission" date="2019-06" db="EMBL/GenBank/DDBJ databases">
        <title>Sequencing the genomes of 1000 actinobacteria strains.</title>
        <authorList>
            <person name="Klenk H.-P."/>
        </authorList>
    </citation>
    <scope>NUCLEOTIDE SEQUENCE [LARGE SCALE GENOMIC DNA]</scope>
    <source>
        <strain evidence="10 11">DSM 45015</strain>
    </source>
</reference>
<feature type="transmembrane region" description="Helical" evidence="8">
    <location>
        <begin position="403"/>
        <end position="423"/>
    </location>
</feature>
<evidence type="ECO:0000256" key="3">
    <source>
        <dbReference type="ARBA" id="ARBA00022448"/>
    </source>
</evidence>
<dbReference type="CDD" id="cd17346">
    <property type="entry name" value="MFS_DtpA_like"/>
    <property type="match status" value="1"/>
</dbReference>
<proteinExistence type="inferred from homology"/>
<dbReference type="InterPro" id="IPR050171">
    <property type="entry name" value="MFS_Transporters"/>
</dbReference>
<keyword evidence="11" id="KW-1185">Reference proteome</keyword>
<feature type="transmembrane region" description="Helical" evidence="8">
    <location>
        <begin position="435"/>
        <end position="457"/>
    </location>
</feature>
<dbReference type="PANTHER" id="PTHR23517:SF15">
    <property type="entry name" value="PROTON-DEPENDENT OLIGOPEPTIDE FAMILY TRANSPORT PROTEIN"/>
    <property type="match status" value="1"/>
</dbReference>
<dbReference type="InterPro" id="IPR036259">
    <property type="entry name" value="MFS_trans_sf"/>
</dbReference>
<dbReference type="GO" id="GO:0006857">
    <property type="term" value="P:oligopeptide transport"/>
    <property type="evidence" value="ECO:0007669"/>
    <property type="project" value="InterPro"/>
</dbReference>
<keyword evidence="5 8" id="KW-0812">Transmembrane</keyword>
<comment type="subcellular location">
    <subcellularLocation>
        <location evidence="1">Cell membrane</location>
        <topology evidence="1">Multi-pass membrane protein</topology>
    </subcellularLocation>
</comment>
<evidence type="ECO:0000256" key="2">
    <source>
        <dbReference type="ARBA" id="ARBA00005982"/>
    </source>
</evidence>
<keyword evidence="7 8" id="KW-0472">Membrane</keyword>
<evidence type="ECO:0000256" key="4">
    <source>
        <dbReference type="ARBA" id="ARBA00022475"/>
    </source>
</evidence>
<gene>
    <name evidence="10" type="ORF">FHX37_1781</name>
</gene>
<keyword evidence="6 8" id="KW-1133">Transmembrane helix</keyword>
<dbReference type="GO" id="GO:0005886">
    <property type="term" value="C:plasma membrane"/>
    <property type="evidence" value="ECO:0007669"/>
    <property type="project" value="UniProtKB-SubCell"/>
</dbReference>
<dbReference type="Pfam" id="PF00854">
    <property type="entry name" value="PTR2"/>
    <property type="match status" value="1"/>
</dbReference>
<dbReference type="InterPro" id="IPR000109">
    <property type="entry name" value="POT_fam"/>
</dbReference>
<dbReference type="AlphaFoldDB" id="A0A543NJB0"/>
<feature type="transmembrane region" description="Helical" evidence="8">
    <location>
        <begin position="343"/>
        <end position="361"/>
    </location>
</feature>
<feature type="transmembrane region" description="Helical" evidence="8">
    <location>
        <begin position="117"/>
        <end position="141"/>
    </location>
</feature>
<accession>A0A543NJB0</accession>
<dbReference type="PROSITE" id="PS01022">
    <property type="entry name" value="PTR2_1"/>
    <property type="match status" value="1"/>
</dbReference>
<evidence type="ECO:0000259" key="9">
    <source>
        <dbReference type="PROSITE" id="PS50850"/>
    </source>
</evidence>
<sequence length="507" mass="53415">MCSTRAGREKVGSFVRGHPRGLITLAGTEMNERISFYGMRAILVLFLVASVGQGGMGIAEGAATAIVGIYLSMSYFTALPGGWIADRVLGERNAVLVGGIVIMLGHISLAIQLGSFFVWAGLALVCAGTGMLKPNVSAMVGKLYDEEGESESASRRDAGYSLFYMGINLGSAIGLFLVGWVGENVSWHFGFGITAVAMALGLIQYVLGRGNLGKAGERPGNPLSEAEKSALKPRVTAVVAAVLVIGIVAFATGTLTVDNVTYALTALALVVPVCYFVYMFVFRSGDMTGEERVKLKAFVWLFIASAVFWMIFDQAAGPLTLFAKNSTDLTVGGFAIPAGWTQAINPVMVIVFAGVFAFVWSKLGDRVGTGAKFSVALVLCGLSFVLMYAATLATQGGSVQVSLMWLVGVYFLQTIAELCLSPVGLSMTSKLAPKAFHAQMMGLFFLSISAGDAVGGQVSRLQPLLGGDYYLLLGGVAVLGGIAMMFFLGKLRGLMAEPKPRDVKLAV</sequence>
<dbReference type="InterPro" id="IPR020846">
    <property type="entry name" value="MFS_dom"/>
</dbReference>
<dbReference type="PROSITE" id="PS50850">
    <property type="entry name" value="MFS"/>
    <property type="match status" value="1"/>
</dbReference>
<evidence type="ECO:0000256" key="7">
    <source>
        <dbReference type="ARBA" id="ARBA00023136"/>
    </source>
</evidence>
<keyword evidence="4" id="KW-1003">Cell membrane</keyword>
<dbReference type="PANTHER" id="PTHR23517">
    <property type="entry name" value="RESISTANCE PROTEIN MDTM, PUTATIVE-RELATED-RELATED"/>
    <property type="match status" value="1"/>
</dbReference>
<evidence type="ECO:0000256" key="5">
    <source>
        <dbReference type="ARBA" id="ARBA00022692"/>
    </source>
</evidence>
<feature type="transmembrane region" description="Helical" evidence="8">
    <location>
        <begin position="37"/>
        <end position="56"/>
    </location>
</feature>
<feature type="transmembrane region" description="Helical" evidence="8">
    <location>
        <begin position="373"/>
        <end position="391"/>
    </location>
</feature>
<evidence type="ECO:0000256" key="6">
    <source>
        <dbReference type="ARBA" id="ARBA00022989"/>
    </source>
</evidence>
<feature type="domain" description="Major facilitator superfamily (MFS) profile" evidence="9">
    <location>
        <begin position="5"/>
        <end position="492"/>
    </location>
</feature>
<dbReference type="NCBIfam" id="TIGR00924">
    <property type="entry name" value="yjdL_sub1_fam"/>
    <property type="match status" value="1"/>
</dbReference>
<feature type="transmembrane region" description="Helical" evidence="8">
    <location>
        <begin position="62"/>
        <end position="82"/>
    </location>
</feature>
<feature type="transmembrane region" description="Helical" evidence="8">
    <location>
        <begin position="469"/>
        <end position="489"/>
    </location>
</feature>
<evidence type="ECO:0000313" key="10">
    <source>
        <dbReference type="EMBL" id="TQN31860.1"/>
    </source>
</evidence>
<name>A0A543NJB0_9ACTN</name>
<dbReference type="Gene3D" id="1.20.1250.20">
    <property type="entry name" value="MFS general substrate transporter like domains"/>
    <property type="match status" value="1"/>
</dbReference>
<comment type="similarity">
    <text evidence="2">Belongs to the major facilitator superfamily. Proton-dependent oligopeptide transporter (POT/PTR) (TC 2.A.17) family.</text>
</comment>
<feature type="transmembrane region" description="Helical" evidence="8">
    <location>
        <begin position="235"/>
        <end position="255"/>
    </location>
</feature>
<evidence type="ECO:0000256" key="8">
    <source>
        <dbReference type="SAM" id="Phobius"/>
    </source>
</evidence>
<dbReference type="GO" id="GO:1904680">
    <property type="term" value="F:peptide transmembrane transporter activity"/>
    <property type="evidence" value="ECO:0007669"/>
    <property type="project" value="InterPro"/>
</dbReference>
<dbReference type="InterPro" id="IPR005279">
    <property type="entry name" value="Dipep/tripep_permease"/>
</dbReference>
<keyword evidence="3" id="KW-0813">Transport</keyword>
<comment type="caution">
    <text evidence="10">The sequence shown here is derived from an EMBL/GenBank/DDBJ whole genome shotgun (WGS) entry which is preliminary data.</text>
</comment>
<organism evidence="10 11">
    <name type="scientific">Haloactinospora alba</name>
    <dbReference type="NCBI Taxonomy" id="405555"/>
    <lineage>
        <taxon>Bacteria</taxon>
        <taxon>Bacillati</taxon>
        <taxon>Actinomycetota</taxon>
        <taxon>Actinomycetes</taxon>
        <taxon>Streptosporangiales</taxon>
        <taxon>Nocardiopsidaceae</taxon>
        <taxon>Haloactinospora</taxon>
    </lineage>
</organism>
<feature type="transmembrane region" description="Helical" evidence="8">
    <location>
        <begin position="187"/>
        <end position="208"/>
    </location>
</feature>
<dbReference type="EMBL" id="VFQC01000001">
    <property type="protein sequence ID" value="TQN31860.1"/>
    <property type="molecule type" value="Genomic_DNA"/>
</dbReference>
<protein>
    <submittedName>
        <fullName evidence="10">POT family proton-dependent oligopeptide transporter</fullName>
    </submittedName>
</protein>
<feature type="transmembrane region" description="Helical" evidence="8">
    <location>
        <begin position="94"/>
        <end position="111"/>
    </location>
</feature>
<dbReference type="InterPro" id="IPR018456">
    <property type="entry name" value="PTR2_symporter_CS"/>
</dbReference>
<dbReference type="SUPFAM" id="SSF103473">
    <property type="entry name" value="MFS general substrate transporter"/>
    <property type="match status" value="1"/>
</dbReference>
<feature type="transmembrane region" description="Helical" evidence="8">
    <location>
        <begin position="162"/>
        <end position="181"/>
    </location>
</feature>
<evidence type="ECO:0000256" key="1">
    <source>
        <dbReference type="ARBA" id="ARBA00004651"/>
    </source>
</evidence>